<organism evidence="2 3">
    <name type="scientific">Priestia veravalensis</name>
    <dbReference type="NCBI Taxonomy" id="1414648"/>
    <lineage>
        <taxon>Bacteria</taxon>
        <taxon>Bacillati</taxon>
        <taxon>Bacillota</taxon>
        <taxon>Bacilli</taxon>
        <taxon>Bacillales</taxon>
        <taxon>Bacillaceae</taxon>
        <taxon>Priestia</taxon>
    </lineage>
</organism>
<proteinExistence type="inferred from homology"/>
<dbReference type="GO" id="GO:0005525">
    <property type="term" value="F:GTP binding"/>
    <property type="evidence" value="ECO:0007669"/>
    <property type="project" value="InterPro"/>
</dbReference>
<dbReference type="PANTHER" id="PTHR23408">
    <property type="entry name" value="METHYLMALONYL-COA MUTASE"/>
    <property type="match status" value="1"/>
</dbReference>
<dbReference type="Gene3D" id="3.40.50.300">
    <property type="entry name" value="P-loop containing nucleotide triphosphate hydrolases"/>
    <property type="match status" value="1"/>
</dbReference>
<sequence>MTKLKTVSQYKEGLLGKNRAALAQAITLIESQAAKHKHLAQQLMKEIYSHTGKSIRIGFTGVPGAGKSTLINAFGTYLCDQGYRVAVLAIDPSSTVSGGSILGDKTRMEQLAKHPRAFVRPSPSQGTLGGVHRKTREAVLLCEAAGYDVIFIETMGVGQGEGIVKQMVDVFVLLVLTGAGDELQGIKKGILELADLICVNKADGDNRKKAVLTKKEYESVISFLYAHSSSWQPRVLTTSVYETGDLISLWNHILDYKSWLIQNERFEQKRGLQLSSWLQSRIADYLYESFYGKQELRDTLKDVEQRMQKGDITMEEAFETIIHQYKQVNQPIK</sequence>
<comment type="similarity">
    <text evidence="1">Belongs to the SIMIBI class G3E GTPase family. ArgK/MeaB subfamily.</text>
</comment>
<evidence type="ECO:0000313" key="3">
    <source>
        <dbReference type="Proteomes" id="UP000053681"/>
    </source>
</evidence>
<dbReference type="RefSeq" id="WP_025909221.1">
    <property type="nucleotide sequence ID" value="NZ_KQ758639.1"/>
</dbReference>
<keyword evidence="3" id="KW-1185">Reference proteome</keyword>
<dbReference type="Pfam" id="PF03308">
    <property type="entry name" value="MeaB"/>
    <property type="match status" value="1"/>
</dbReference>
<dbReference type="GO" id="GO:0003924">
    <property type="term" value="F:GTPase activity"/>
    <property type="evidence" value="ECO:0007669"/>
    <property type="project" value="InterPro"/>
</dbReference>
<comment type="caution">
    <text evidence="2">The sequence shown here is derived from an EMBL/GenBank/DDBJ whole genome shotgun (WGS) entry which is preliminary data.</text>
</comment>
<dbReference type="CDD" id="cd03114">
    <property type="entry name" value="MMAA-like"/>
    <property type="match status" value="1"/>
</dbReference>
<dbReference type="InterPro" id="IPR027417">
    <property type="entry name" value="P-loop_NTPase"/>
</dbReference>
<dbReference type="AlphaFoldDB" id="A0A0V8JN87"/>
<dbReference type="EMBL" id="LNQP01000023">
    <property type="protein sequence ID" value="KSU88487.1"/>
    <property type="molecule type" value="Genomic_DNA"/>
</dbReference>
<dbReference type="NCBIfam" id="TIGR00750">
    <property type="entry name" value="lao"/>
    <property type="match status" value="1"/>
</dbReference>
<dbReference type="PANTHER" id="PTHR23408:SF3">
    <property type="entry name" value="METHYLMALONIC ACIDURIA TYPE A PROTEIN, MITOCHONDRIAL"/>
    <property type="match status" value="1"/>
</dbReference>
<dbReference type="GO" id="GO:0005737">
    <property type="term" value="C:cytoplasm"/>
    <property type="evidence" value="ECO:0007669"/>
    <property type="project" value="TreeGrafter"/>
</dbReference>
<evidence type="ECO:0000313" key="2">
    <source>
        <dbReference type="EMBL" id="KSU88487.1"/>
    </source>
</evidence>
<dbReference type="SUPFAM" id="SSF52540">
    <property type="entry name" value="P-loop containing nucleoside triphosphate hydrolases"/>
    <property type="match status" value="1"/>
</dbReference>
<accession>A0A0V8JN87</accession>
<dbReference type="InterPro" id="IPR005129">
    <property type="entry name" value="GTPase_ArgK"/>
</dbReference>
<dbReference type="Proteomes" id="UP000053681">
    <property type="component" value="Unassembled WGS sequence"/>
</dbReference>
<evidence type="ECO:0000256" key="1">
    <source>
        <dbReference type="ARBA" id="ARBA00009625"/>
    </source>
</evidence>
<dbReference type="Gene3D" id="1.10.287.130">
    <property type="match status" value="1"/>
</dbReference>
<gene>
    <name evidence="2" type="ORF">AS180_07880</name>
</gene>
<name>A0A0V8JN87_9BACI</name>
<reference evidence="2 3" key="1">
    <citation type="submission" date="2015-11" db="EMBL/GenBank/DDBJ databases">
        <title>Bacillus caseinolyticus sp nov.</title>
        <authorList>
            <person name="Dastager S.G."/>
            <person name="Mawlankar R."/>
        </authorList>
    </citation>
    <scope>NUCLEOTIDE SEQUENCE [LARGE SCALE GENOMIC DNA]</scope>
    <source>
        <strain evidence="2 3">SGD-V-76</strain>
    </source>
</reference>
<dbReference type="NCBIfam" id="NF006958">
    <property type="entry name" value="PRK09435.1"/>
    <property type="match status" value="1"/>
</dbReference>
<dbReference type="Gene3D" id="1.20.5.170">
    <property type="match status" value="1"/>
</dbReference>
<protein>
    <submittedName>
        <fullName evidence="2">Transporter</fullName>
    </submittedName>
</protein>